<dbReference type="GO" id="GO:0051537">
    <property type="term" value="F:2 iron, 2 sulfur cluster binding"/>
    <property type="evidence" value="ECO:0007669"/>
    <property type="project" value="UniProtKB-KW"/>
</dbReference>
<dbReference type="GO" id="GO:0046872">
    <property type="term" value="F:metal ion binding"/>
    <property type="evidence" value="ECO:0007669"/>
    <property type="project" value="UniProtKB-KW"/>
</dbReference>
<keyword evidence="5" id="KW-0411">Iron-sulfur</keyword>
<dbReference type="InterPro" id="IPR000581">
    <property type="entry name" value="ILV_EDD_N"/>
</dbReference>
<dbReference type="InterPro" id="IPR056740">
    <property type="entry name" value="ILV_EDD_C"/>
</dbReference>
<evidence type="ECO:0000256" key="7">
    <source>
        <dbReference type="ARBA" id="ARBA00023304"/>
    </source>
</evidence>
<evidence type="ECO:0000259" key="9">
    <source>
        <dbReference type="Pfam" id="PF24877"/>
    </source>
</evidence>
<dbReference type="PROSITE" id="PS00886">
    <property type="entry name" value="ILVD_EDD_1"/>
    <property type="match status" value="1"/>
</dbReference>
<dbReference type="Proteomes" id="UP000642748">
    <property type="component" value="Unassembled WGS sequence"/>
</dbReference>
<dbReference type="Gene3D" id="3.50.30.80">
    <property type="entry name" value="IlvD/EDD C-terminal domain-like"/>
    <property type="match status" value="1"/>
</dbReference>
<feature type="domain" description="Dihydroxy-acid/6-phosphogluconate dehydratase C-terminal" evidence="9">
    <location>
        <begin position="364"/>
        <end position="559"/>
    </location>
</feature>
<dbReference type="GO" id="GO:0009082">
    <property type="term" value="P:branched-chain amino acid biosynthetic process"/>
    <property type="evidence" value="ECO:0007669"/>
    <property type="project" value="UniProtKB-KW"/>
</dbReference>
<dbReference type="SUPFAM" id="SSF143975">
    <property type="entry name" value="IlvD/EDD N-terminal domain-like"/>
    <property type="match status" value="1"/>
</dbReference>
<dbReference type="PANTHER" id="PTHR43183">
    <property type="entry name" value="HYPOTHETICAL DIHYDROXYACID DEHYDRATASE (EUROFUNG)-RELATED"/>
    <property type="match status" value="1"/>
</dbReference>
<organism evidence="10 11">
    <name type="scientific">Rugosimonospora africana</name>
    <dbReference type="NCBI Taxonomy" id="556532"/>
    <lineage>
        <taxon>Bacteria</taxon>
        <taxon>Bacillati</taxon>
        <taxon>Actinomycetota</taxon>
        <taxon>Actinomycetes</taxon>
        <taxon>Micromonosporales</taxon>
        <taxon>Micromonosporaceae</taxon>
        <taxon>Rugosimonospora</taxon>
    </lineage>
</organism>
<evidence type="ECO:0000259" key="8">
    <source>
        <dbReference type="Pfam" id="PF00920"/>
    </source>
</evidence>
<evidence type="ECO:0000256" key="2">
    <source>
        <dbReference type="ARBA" id="ARBA00022714"/>
    </source>
</evidence>
<dbReference type="Pfam" id="PF24877">
    <property type="entry name" value="ILV_EDD_C"/>
    <property type="match status" value="1"/>
</dbReference>
<dbReference type="InterPro" id="IPR037237">
    <property type="entry name" value="IlvD/EDD_N"/>
</dbReference>
<feature type="domain" description="Dihydroxy-acid/6-phosphogluconate dehydratase N-terminal" evidence="8">
    <location>
        <begin position="41"/>
        <end position="354"/>
    </location>
</feature>
<dbReference type="InterPro" id="IPR042096">
    <property type="entry name" value="Dihydro-acid_dehy_C"/>
</dbReference>
<accession>A0A8J3VVV2</accession>
<evidence type="ECO:0000256" key="6">
    <source>
        <dbReference type="ARBA" id="ARBA00023239"/>
    </source>
</evidence>
<dbReference type="NCBIfam" id="NF009560">
    <property type="entry name" value="PRK13017.1"/>
    <property type="match status" value="1"/>
</dbReference>
<dbReference type="SUPFAM" id="SSF52016">
    <property type="entry name" value="LeuD/IlvD-like"/>
    <property type="match status" value="1"/>
</dbReference>
<keyword evidence="3" id="KW-0479">Metal-binding</keyword>
<dbReference type="InterPro" id="IPR052352">
    <property type="entry name" value="Sugar_Degrad_Dehydratases"/>
</dbReference>
<dbReference type="NCBIfam" id="NF004784">
    <property type="entry name" value="PRK06131.1"/>
    <property type="match status" value="1"/>
</dbReference>
<evidence type="ECO:0000256" key="4">
    <source>
        <dbReference type="ARBA" id="ARBA00023004"/>
    </source>
</evidence>
<dbReference type="InterPro" id="IPR020558">
    <property type="entry name" value="DiOHA_6PGluconate_deHydtase_CS"/>
</dbReference>
<dbReference type="AlphaFoldDB" id="A0A8J3VVV2"/>
<evidence type="ECO:0000313" key="11">
    <source>
        <dbReference type="Proteomes" id="UP000642748"/>
    </source>
</evidence>
<proteinExistence type="inferred from homology"/>
<keyword evidence="6" id="KW-0456">Lyase</keyword>
<dbReference type="Pfam" id="PF00920">
    <property type="entry name" value="ILVD_EDD_N"/>
    <property type="match status" value="1"/>
</dbReference>
<name>A0A8J3VVV2_9ACTN</name>
<dbReference type="FunFam" id="3.50.30.80:FF:000001">
    <property type="entry name" value="Dihydroxy-acid dehydratase"/>
    <property type="match status" value="1"/>
</dbReference>
<comment type="similarity">
    <text evidence="1">Belongs to the IlvD/Edd family.</text>
</comment>
<evidence type="ECO:0000256" key="1">
    <source>
        <dbReference type="ARBA" id="ARBA00006486"/>
    </source>
</evidence>
<dbReference type="EMBL" id="BONZ01000093">
    <property type="protein sequence ID" value="GIH20289.1"/>
    <property type="molecule type" value="Genomic_DNA"/>
</dbReference>
<protein>
    <submittedName>
        <fullName evidence="10">Dihydroxy-acid dehydratase</fullName>
    </submittedName>
</protein>
<dbReference type="GO" id="GO:0016836">
    <property type="term" value="F:hydro-lyase activity"/>
    <property type="evidence" value="ECO:0007669"/>
    <property type="project" value="UniProtKB-ARBA"/>
</dbReference>
<dbReference type="RefSeq" id="WP_203923716.1">
    <property type="nucleotide sequence ID" value="NZ_BONZ01000093.1"/>
</dbReference>
<sequence>MSVEGTVRRSQSWFGATGRSGMVYRSWMRNQGFGPDVFDGRPVVGIATAWSELAPCNAHLHRVAEAVKRGVWQAGGFPLEFPVMALGETLMRPTTMLYRNLLAMEAEELIRANPLDGVVLLSGCDKTTPGLLMAAASVDLPAIMVTGGPMLNGKYQGADVGSGTHVWKFEADLKAGRMTQEECYVAEGCMARSNGHCMTMGTASTMACVAEALGMQLPGSAAWPAADSRRMETAQQAGQRIVAMVEEDLRPSAVMTRAAFENAIRANAAIGGSTNAIIHLLALAGRLGVELNLDDFDALSRPVPTLVDLMPSGRYLMEDFCYAGGLPVVLRELASGGLLNTDQVTVTGATIGENVAPAECWNPDVIRTLDAPLQPPGSGTAVLRGNLCPGGAVIKQSAASSHLMKHRGRALVFDSPEAYHAVADDPDLDVEPDDILVIRYSGPRGYPGMPEVSNVALPTKLLRRGINDMVRICDGRMSGTGFGTVVLHVSPEAALGGPLALVRTGDTITLDVPARTLNLDVPDDELARRATEWRRPVDGPTSGYAWLYTQHVLQAEEGADFDFLRGSRGHEVPRESH</sequence>
<keyword evidence="7" id="KW-0028">Amino-acid biosynthesis</keyword>
<keyword evidence="2" id="KW-0001">2Fe-2S</keyword>
<evidence type="ECO:0000256" key="5">
    <source>
        <dbReference type="ARBA" id="ARBA00023014"/>
    </source>
</evidence>
<keyword evidence="11" id="KW-1185">Reference proteome</keyword>
<reference evidence="10" key="1">
    <citation type="submission" date="2021-01" db="EMBL/GenBank/DDBJ databases">
        <title>Whole genome shotgun sequence of Rugosimonospora africana NBRC 104875.</title>
        <authorList>
            <person name="Komaki H."/>
            <person name="Tamura T."/>
        </authorList>
    </citation>
    <scope>NUCLEOTIDE SEQUENCE</scope>
    <source>
        <strain evidence="10">NBRC 104875</strain>
    </source>
</reference>
<keyword evidence="7" id="KW-0100">Branched-chain amino acid biosynthesis</keyword>
<keyword evidence="4" id="KW-0408">Iron</keyword>
<evidence type="ECO:0000313" key="10">
    <source>
        <dbReference type="EMBL" id="GIH20289.1"/>
    </source>
</evidence>
<evidence type="ECO:0000256" key="3">
    <source>
        <dbReference type="ARBA" id="ARBA00022723"/>
    </source>
</evidence>
<gene>
    <name evidence="10" type="ORF">Raf01_84610</name>
</gene>
<dbReference type="PANTHER" id="PTHR43183:SF1">
    <property type="entry name" value="HYPOTHETICAL DIHYDROXY-ACID DEHYDRATASE (EUROFUNG)-RELATED"/>
    <property type="match status" value="1"/>
</dbReference>
<comment type="caution">
    <text evidence="10">The sequence shown here is derived from an EMBL/GenBank/DDBJ whole genome shotgun (WGS) entry which is preliminary data.</text>
</comment>